<protein>
    <submittedName>
        <fullName evidence="4">T9SS type A sorting domain-containing protein</fullName>
    </submittedName>
</protein>
<feature type="domain" description="Secretion system C-terminal sorting" evidence="3">
    <location>
        <begin position="527"/>
        <end position="594"/>
    </location>
</feature>
<evidence type="ECO:0000259" key="2">
    <source>
        <dbReference type="Pfam" id="PF02225"/>
    </source>
</evidence>
<evidence type="ECO:0000313" key="5">
    <source>
        <dbReference type="Proteomes" id="UP000321721"/>
    </source>
</evidence>
<evidence type="ECO:0000259" key="3">
    <source>
        <dbReference type="Pfam" id="PF18962"/>
    </source>
</evidence>
<keyword evidence="5" id="KW-1185">Reference proteome</keyword>
<dbReference type="RefSeq" id="WP_147099984.1">
    <property type="nucleotide sequence ID" value="NZ_VOOS01000003.1"/>
</dbReference>
<dbReference type="InterPro" id="IPR046450">
    <property type="entry name" value="PA_dom_sf"/>
</dbReference>
<organism evidence="4 5">
    <name type="scientific">Vicingus serpentipes</name>
    <dbReference type="NCBI Taxonomy" id="1926625"/>
    <lineage>
        <taxon>Bacteria</taxon>
        <taxon>Pseudomonadati</taxon>
        <taxon>Bacteroidota</taxon>
        <taxon>Flavobacteriia</taxon>
        <taxon>Flavobacteriales</taxon>
        <taxon>Vicingaceae</taxon>
        <taxon>Vicingus</taxon>
    </lineage>
</organism>
<accession>A0A5C6RSR7</accession>
<dbReference type="NCBIfam" id="TIGR04183">
    <property type="entry name" value="Por_Secre_tail"/>
    <property type="match status" value="1"/>
</dbReference>
<dbReference type="EMBL" id="VOOS01000003">
    <property type="protein sequence ID" value="TXB65177.1"/>
    <property type="molecule type" value="Genomic_DNA"/>
</dbReference>
<gene>
    <name evidence="4" type="ORF">FRY74_07060</name>
</gene>
<proteinExistence type="predicted"/>
<sequence length="603" mass="65510">MEKLFTLLISFLILNSINSQVIFQVTESPNDASLLGVYDSRWADPISSGYSATPDMTNSGNAIEAELVFAEDATTFGVLDPNANNNPSWQDACEPVINDLTGKIAVVYRSFCWHDIKAYYAQQAGAIGVIIINREPGTFGMGGTTYASSITIPVVAIGSEEGDLLKAQIAAGGVVAFIGTKIGLHPNDMGTSKSDIVMAESFSNPISLSQDSSELNLDLGLWTYNQGSNPQNGVTASVNIDFEGNTIHSFTSNPVNFTAPLGIVVDTQYIDLGNFGRTSWQSGVYTITYSIYPNIADDDSADNVVVSQFKVTNDNTYSKSRVDVLNQPIATSGKYLWEGVTSYDDFEVCIQYKNPNASRLNATGLTYSCTPVGSSMSGELLEVRLYEWNDVFSDANDPSFPAPASLWSLNQIGSATDFYIDESESGVNKYLEFTESPISLNDNQRYLFCVYTSSDSLQVGFDSKIDYYATVNNYLEYSGPVKTLATGGSSQWYAAGFGFETTPAIVAHFDFPTNITNYESDKVLIPYPNPTANLLTIPLRKKVAGKVTVEMFDLSGKLVLTENSLLNGAPLKINVSAITNGSYLIRTIFSDGTQDSYKIAVNR</sequence>
<dbReference type="CDD" id="cd04818">
    <property type="entry name" value="PA_subtilisin_1"/>
    <property type="match status" value="1"/>
</dbReference>
<evidence type="ECO:0000256" key="1">
    <source>
        <dbReference type="ARBA" id="ARBA00022729"/>
    </source>
</evidence>
<name>A0A5C6RSR7_9FLAO</name>
<dbReference type="InterPro" id="IPR026444">
    <property type="entry name" value="Secre_tail"/>
</dbReference>
<keyword evidence="1" id="KW-0732">Signal</keyword>
<feature type="domain" description="PA" evidence="2">
    <location>
        <begin position="65"/>
        <end position="165"/>
    </location>
</feature>
<comment type="caution">
    <text evidence="4">The sequence shown here is derived from an EMBL/GenBank/DDBJ whole genome shotgun (WGS) entry which is preliminary data.</text>
</comment>
<dbReference type="Pfam" id="PF18962">
    <property type="entry name" value="Por_Secre_tail"/>
    <property type="match status" value="1"/>
</dbReference>
<dbReference type="AlphaFoldDB" id="A0A5C6RSR7"/>
<dbReference type="SUPFAM" id="SSF52025">
    <property type="entry name" value="PA domain"/>
    <property type="match status" value="1"/>
</dbReference>
<dbReference type="OrthoDB" id="5377264at2"/>
<dbReference type="Pfam" id="PF02225">
    <property type="entry name" value="PA"/>
    <property type="match status" value="1"/>
</dbReference>
<reference evidence="4 5" key="1">
    <citation type="submission" date="2019-08" db="EMBL/GenBank/DDBJ databases">
        <title>Genome of Vicingus serpentipes NCIMB 15042.</title>
        <authorList>
            <person name="Bowman J.P."/>
        </authorList>
    </citation>
    <scope>NUCLEOTIDE SEQUENCE [LARGE SCALE GENOMIC DNA]</scope>
    <source>
        <strain evidence="4 5">NCIMB 15042</strain>
    </source>
</reference>
<dbReference type="Gene3D" id="3.50.30.30">
    <property type="match status" value="1"/>
</dbReference>
<dbReference type="InterPro" id="IPR003137">
    <property type="entry name" value="PA_domain"/>
</dbReference>
<evidence type="ECO:0000313" key="4">
    <source>
        <dbReference type="EMBL" id="TXB65177.1"/>
    </source>
</evidence>
<dbReference type="Proteomes" id="UP000321721">
    <property type="component" value="Unassembled WGS sequence"/>
</dbReference>